<name>A0A9W6ZNB9_9STRA</name>
<gene>
    <name evidence="2" type="ORF">TL16_g01666</name>
</gene>
<comment type="caution">
    <text evidence="2">The sequence shown here is derived from an EMBL/GenBank/DDBJ whole genome shotgun (WGS) entry which is preliminary data.</text>
</comment>
<accession>A0A9W6ZNB9</accession>
<protein>
    <submittedName>
        <fullName evidence="2">Uncharacterized protein</fullName>
    </submittedName>
</protein>
<proteinExistence type="predicted"/>
<organism evidence="2 3">
    <name type="scientific">Triparma laevis f. inornata</name>
    <dbReference type="NCBI Taxonomy" id="1714386"/>
    <lineage>
        <taxon>Eukaryota</taxon>
        <taxon>Sar</taxon>
        <taxon>Stramenopiles</taxon>
        <taxon>Ochrophyta</taxon>
        <taxon>Bolidophyceae</taxon>
        <taxon>Parmales</taxon>
        <taxon>Triparmaceae</taxon>
        <taxon>Triparma</taxon>
    </lineage>
</organism>
<dbReference type="InterPro" id="IPR052387">
    <property type="entry name" value="Fibrocystin"/>
</dbReference>
<evidence type="ECO:0000313" key="2">
    <source>
        <dbReference type="EMBL" id="GMH54412.1"/>
    </source>
</evidence>
<evidence type="ECO:0000256" key="1">
    <source>
        <dbReference type="ARBA" id="ARBA00022729"/>
    </source>
</evidence>
<evidence type="ECO:0000313" key="3">
    <source>
        <dbReference type="Proteomes" id="UP001162640"/>
    </source>
</evidence>
<keyword evidence="1" id="KW-0732">Signal</keyword>
<dbReference type="AlphaFoldDB" id="A0A9W6ZNB9"/>
<sequence length="371" mass="39636">MQTITSSADDTMGGFFKLSFKGRVTEDIPFDVVDSELKEKLEALDTIWGVTVTKEGLGNGFVWTVTFSGNNSNQPNLIVADKSSLSGTNAELVVNQVTAGTGSAESTFDGVFEISKDFYDYSRSRDYVVYSNGGFPAVDIWGLKSGSVYYMEKLGSGLEGELISEIQTITSTAQNLRVNGTFTLGYGGYFTGNIPYDAEAAVVKYELEALDSVVSVDVTREYGESGATAYGCVWSVTFTGNFRDLTNMVAGKENPIGTDVDVGVQEFRVGVPEDEYEAGRYVAIYGKGIGSEHSLTNLRLNEQCETGYVGASCLACDTDYTISGAGGERDTKCIPKCEVTNATIGGLAFGGGSLGLVFQLEYPPKGRGAEP</sequence>
<reference evidence="3" key="1">
    <citation type="journal article" date="2023" name="Commun. Biol.">
        <title>Genome analysis of Parmales, the sister group of diatoms, reveals the evolutionary specialization of diatoms from phago-mixotrophs to photoautotrophs.</title>
        <authorList>
            <person name="Ban H."/>
            <person name="Sato S."/>
            <person name="Yoshikawa S."/>
            <person name="Yamada K."/>
            <person name="Nakamura Y."/>
            <person name="Ichinomiya M."/>
            <person name="Sato N."/>
            <person name="Blanc-Mathieu R."/>
            <person name="Endo H."/>
            <person name="Kuwata A."/>
            <person name="Ogata H."/>
        </authorList>
    </citation>
    <scope>NUCLEOTIDE SEQUENCE [LARGE SCALE GENOMIC DNA]</scope>
</reference>
<dbReference type="PANTHER" id="PTHR46769:SF2">
    <property type="entry name" value="FIBROCYSTIN-L ISOFORM 2 PRECURSOR-RELATED"/>
    <property type="match status" value="1"/>
</dbReference>
<dbReference type="EMBL" id="BLQM01000038">
    <property type="protein sequence ID" value="GMH54412.1"/>
    <property type="molecule type" value="Genomic_DNA"/>
</dbReference>
<dbReference type="PANTHER" id="PTHR46769">
    <property type="entry name" value="POLYCYSTIC KIDNEY AND HEPATIC DISEASE 1 (AUTOSOMAL RECESSIVE)-LIKE 1"/>
    <property type="match status" value="1"/>
</dbReference>
<dbReference type="Proteomes" id="UP001162640">
    <property type="component" value="Unassembled WGS sequence"/>
</dbReference>